<protein>
    <submittedName>
        <fullName evidence="1">Uncharacterized protein</fullName>
    </submittedName>
</protein>
<sequence>MSVKGGSAMVINGYIFSCNNANWGFKSRHYTCEDRSCPVQLNNERWDLVQTIKGEHTYVMPNTTIACLLKWYLMQVMPTSKDLSPTQLAALVCKYLSPTNLKRVPTVRIKNSSSLKTRAQEQELDLNPGFLWAARPVDHRTACLRFSRIKPLQADTKNAGPCSKTGQTKEIIAPNGKLITAPNEGTETATISFMNLNSTSMINLEPSQERGTGLQPGPMTTTLKQDNQVAKLRFLTNERTPGLSAILLP</sequence>
<gene>
    <name evidence="1" type="ORF">DSO57_1019816</name>
</gene>
<comment type="caution">
    <text evidence="1">The sequence shown here is derived from an EMBL/GenBank/DDBJ whole genome shotgun (WGS) entry which is preliminary data.</text>
</comment>
<reference evidence="1" key="1">
    <citation type="submission" date="2022-04" db="EMBL/GenBank/DDBJ databases">
        <title>Genome of the entomopathogenic fungus Entomophthora muscae.</title>
        <authorList>
            <person name="Elya C."/>
            <person name="Lovett B.R."/>
            <person name="Lee E."/>
            <person name="Macias A.M."/>
            <person name="Hajek A.E."/>
            <person name="De Bivort B.L."/>
            <person name="Kasson M.T."/>
            <person name="De Fine Licht H.H."/>
            <person name="Stajich J.E."/>
        </authorList>
    </citation>
    <scope>NUCLEOTIDE SEQUENCE</scope>
    <source>
        <strain evidence="1">Berkeley</strain>
    </source>
</reference>
<evidence type="ECO:0000313" key="2">
    <source>
        <dbReference type="Proteomes" id="UP001165960"/>
    </source>
</evidence>
<organism evidence="1 2">
    <name type="scientific">Entomophthora muscae</name>
    <dbReference type="NCBI Taxonomy" id="34485"/>
    <lineage>
        <taxon>Eukaryota</taxon>
        <taxon>Fungi</taxon>
        <taxon>Fungi incertae sedis</taxon>
        <taxon>Zoopagomycota</taxon>
        <taxon>Entomophthoromycotina</taxon>
        <taxon>Entomophthoromycetes</taxon>
        <taxon>Entomophthorales</taxon>
        <taxon>Entomophthoraceae</taxon>
        <taxon>Entomophthora</taxon>
    </lineage>
</organism>
<name>A0ACC2S5X5_9FUNG</name>
<dbReference type="Proteomes" id="UP001165960">
    <property type="component" value="Unassembled WGS sequence"/>
</dbReference>
<keyword evidence="2" id="KW-1185">Reference proteome</keyword>
<evidence type="ECO:0000313" key="1">
    <source>
        <dbReference type="EMBL" id="KAJ9057739.1"/>
    </source>
</evidence>
<proteinExistence type="predicted"/>
<dbReference type="EMBL" id="QTSX02005770">
    <property type="protein sequence ID" value="KAJ9057739.1"/>
    <property type="molecule type" value="Genomic_DNA"/>
</dbReference>
<accession>A0ACC2S5X5</accession>